<gene>
    <name evidence="13" type="ORF">DW079_12240</name>
    <name evidence="12" type="ORF">DW250_13620</name>
    <name evidence="11" type="ORF">DWY11_15915</name>
    <name evidence="8" type="ORF">NNC55_14175</name>
    <name evidence="10" type="ORF">ONT01_14235</name>
    <name evidence="9" type="ORF">ONT05_15030</name>
</gene>
<dbReference type="GO" id="GO:0004519">
    <property type="term" value="F:endonuclease activity"/>
    <property type="evidence" value="ECO:0007669"/>
    <property type="project" value="UniProtKB-KW"/>
</dbReference>
<dbReference type="AlphaFoldDB" id="A0A3E5DLT2"/>
<keyword evidence="3" id="KW-0540">Nuclease</keyword>
<dbReference type="SUPFAM" id="SSF54786">
    <property type="entry name" value="YcfA/nrd intein domain"/>
    <property type="match status" value="1"/>
</dbReference>
<dbReference type="RefSeq" id="WP_117588061.1">
    <property type="nucleotide sequence ID" value="NZ_CATKVX010000002.1"/>
</dbReference>
<dbReference type="EMBL" id="JAPDVD010000002">
    <property type="protein sequence ID" value="MCW4138903.1"/>
    <property type="molecule type" value="Genomic_DNA"/>
</dbReference>
<dbReference type="InterPro" id="IPR038570">
    <property type="entry name" value="HicA_sf"/>
</dbReference>
<proteinExistence type="inferred from homology"/>
<dbReference type="Proteomes" id="UP001208620">
    <property type="component" value="Unassembled WGS sequence"/>
</dbReference>
<protein>
    <submittedName>
        <fullName evidence="13">Type II toxin-antitoxin system HicA family toxin</fullName>
    </submittedName>
</protein>
<evidence type="ECO:0000313" key="15">
    <source>
        <dbReference type="Proteomes" id="UP000286211"/>
    </source>
</evidence>
<keyword evidence="7" id="KW-0346">Stress response</keyword>
<sequence>MKQSELLKRLRDAGCILSQHGSKHDKWINPKTGAYDYVPRHCKEVAKGTAIKVLKNLAGE</sequence>
<dbReference type="EMBL" id="JANDWN010000056">
    <property type="protein sequence ID" value="MCP9601074.1"/>
    <property type="molecule type" value="Genomic_DNA"/>
</dbReference>
<reference evidence="8" key="2">
    <citation type="submission" date="2022-07" db="EMBL/GenBank/DDBJ databases">
        <title>Prevotella copri.</title>
        <authorList>
            <person name="Yang C."/>
        </authorList>
    </citation>
    <scope>NUCLEOTIDE SEQUENCE</scope>
    <source>
        <strain evidence="8">HF1476</strain>
    </source>
</reference>
<keyword evidence="5" id="KW-0378">Hydrolase</keyword>
<evidence type="ECO:0000256" key="2">
    <source>
        <dbReference type="ARBA" id="ARBA00022649"/>
    </source>
</evidence>
<dbReference type="GO" id="GO:0003729">
    <property type="term" value="F:mRNA binding"/>
    <property type="evidence" value="ECO:0007669"/>
    <property type="project" value="InterPro"/>
</dbReference>
<evidence type="ECO:0000313" key="10">
    <source>
        <dbReference type="EMBL" id="MCW4138903.1"/>
    </source>
</evidence>
<evidence type="ECO:0000313" key="12">
    <source>
        <dbReference type="EMBL" id="RHG63142.1"/>
    </source>
</evidence>
<dbReference type="InterPro" id="IPR012933">
    <property type="entry name" value="HicA_mRNA_interferase"/>
</dbReference>
<keyword evidence="6" id="KW-0694">RNA-binding</keyword>
<comment type="caution">
    <text evidence="13">The sequence shown here is derived from an EMBL/GenBank/DDBJ whole genome shotgun (WGS) entry which is preliminary data.</text>
</comment>
<comment type="similarity">
    <text evidence="1">Belongs to the HicA mRNA interferase family.</text>
</comment>
<name>A0A3E5DLT2_9BACT</name>
<evidence type="ECO:0000313" key="16">
    <source>
        <dbReference type="Proteomes" id="UP000286501"/>
    </source>
</evidence>
<evidence type="ECO:0000313" key="14">
    <source>
        <dbReference type="Proteomes" id="UP000283872"/>
    </source>
</evidence>
<dbReference type="EMBL" id="JAPDUS010000044">
    <property type="protein sequence ID" value="MCW4094832.1"/>
    <property type="molecule type" value="Genomic_DNA"/>
</dbReference>
<dbReference type="EMBL" id="QRNB01000077">
    <property type="protein sequence ID" value="RHK08796.1"/>
    <property type="molecule type" value="Genomic_DNA"/>
</dbReference>
<organism evidence="13 15">
    <name type="scientific">Segatella copri</name>
    <dbReference type="NCBI Taxonomy" id="165179"/>
    <lineage>
        <taxon>Bacteria</taxon>
        <taxon>Pseudomonadati</taxon>
        <taxon>Bacteroidota</taxon>
        <taxon>Bacteroidia</taxon>
        <taxon>Bacteroidales</taxon>
        <taxon>Prevotellaceae</taxon>
        <taxon>Segatella</taxon>
    </lineage>
</organism>
<reference evidence="9" key="3">
    <citation type="submission" date="2022-11" db="EMBL/GenBank/DDBJ databases">
        <title>Genomic repertoires linked with pathogenic potency of arthritogenic Prevotella copri isolated from the gut of rheumatoid arthritis patients.</title>
        <authorList>
            <person name="Nii T."/>
            <person name="Maeda Y."/>
            <person name="Motooka D."/>
            <person name="Naito M."/>
            <person name="Matsumoto Y."/>
            <person name="Ogawa T."/>
            <person name="Oguro-Igashira E."/>
            <person name="Kishikawa T."/>
            <person name="Yamashita M."/>
            <person name="Koizumi S."/>
            <person name="Kurakawa T."/>
            <person name="Okumura R."/>
            <person name="Kayama H."/>
            <person name="Murakami M."/>
            <person name="Sakaguchi T."/>
            <person name="Das B."/>
            <person name="Nakamura S."/>
            <person name="Okada Y."/>
            <person name="Kumanogoh A."/>
            <person name="Takeda K."/>
        </authorList>
    </citation>
    <scope>NUCLEOTIDE SEQUENCE</scope>
    <source>
        <strain evidence="10">H105_2-2</strain>
        <strain evidence="9">N016-13</strain>
    </source>
</reference>
<evidence type="ECO:0000256" key="4">
    <source>
        <dbReference type="ARBA" id="ARBA00022759"/>
    </source>
</evidence>
<evidence type="ECO:0000313" key="8">
    <source>
        <dbReference type="EMBL" id="MCP9601074.1"/>
    </source>
</evidence>
<dbReference type="Pfam" id="PF07927">
    <property type="entry name" value="HicA_toxin"/>
    <property type="match status" value="1"/>
</dbReference>
<dbReference type="GO" id="GO:0016787">
    <property type="term" value="F:hydrolase activity"/>
    <property type="evidence" value="ECO:0007669"/>
    <property type="project" value="UniProtKB-KW"/>
</dbReference>
<dbReference type="Proteomes" id="UP000286211">
    <property type="component" value="Unassembled WGS sequence"/>
</dbReference>
<evidence type="ECO:0000256" key="7">
    <source>
        <dbReference type="ARBA" id="ARBA00023016"/>
    </source>
</evidence>
<dbReference type="EMBL" id="QRIN01000076">
    <property type="protein sequence ID" value="RHG63142.1"/>
    <property type="molecule type" value="Genomic_DNA"/>
</dbReference>
<dbReference type="EMBL" id="QRVA01000086">
    <property type="protein sequence ID" value="RGS09283.1"/>
    <property type="molecule type" value="Genomic_DNA"/>
</dbReference>
<accession>A0A3E5DLT2</accession>
<evidence type="ECO:0000256" key="6">
    <source>
        <dbReference type="ARBA" id="ARBA00022884"/>
    </source>
</evidence>
<evidence type="ECO:0000313" key="11">
    <source>
        <dbReference type="EMBL" id="RGS09283.1"/>
    </source>
</evidence>
<evidence type="ECO:0000313" key="13">
    <source>
        <dbReference type="EMBL" id="RHK08796.1"/>
    </source>
</evidence>
<keyword evidence="4" id="KW-0255">Endonuclease</keyword>
<reference evidence="14 15" key="1">
    <citation type="submission" date="2018-08" db="EMBL/GenBank/DDBJ databases">
        <title>A genome reference for cultivated species of the human gut microbiota.</title>
        <authorList>
            <person name="Zou Y."/>
            <person name="Xue W."/>
            <person name="Luo G."/>
        </authorList>
    </citation>
    <scope>NUCLEOTIDE SEQUENCE [LARGE SCALE GENOMIC DNA]</scope>
    <source>
        <strain evidence="11 14">AF24-12</strain>
        <strain evidence="13 15">AF46-2NS</strain>
        <strain evidence="12 16">AM22-1</strain>
    </source>
</reference>
<evidence type="ECO:0000313" key="9">
    <source>
        <dbReference type="EMBL" id="MCW4094832.1"/>
    </source>
</evidence>
<dbReference type="Proteomes" id="UP001209074">
    <property type="component" value="Unassembled WGS sequence"/>
</dbReference>
<dbReference type="Proteomes" id="UP001204486">
    <property type="component" value="Unassembled WGS sequence"/>
</dbReference>
<keyword evidence="2" id="KW-1277">Toxin-antitoxin system</keyword>
<dbReference type="Proteomes" id="UP000286501">
    <property type="component" value="Unassembled WGS sequence"/>
</dbReference>
<dbReference type="Gene3D" id="3.30.920.30">
    <property type="entry name" value="Hypothetical protein"/>
    <property type="match status" value="1"/>
</dbReference>
<evidence type="ECO:0000256" key="1">
    <source>
        <dbReference type="ARBA" id="ARBA00006620"/>
    </source>
</evidence>
<evidence type="ECO:0000256" key="5">
    <source>
        <dbReference type="ARBA" id="ARBA00022801"/>
    </source>
</evidence>
<evidence type="ECO:0000256" key="3">
    <source>
        <dbReference type="ARBA" id="ARBA00022722"/>
    </source>
</evidence>
<dbReference type="Proteomes" id="UP000283872">
    <property type="component" value="Unassembled WGS sequence"/>
</dbReference>